<gene>
    <name evidence="1" type="ORF">MLD38_040071</name>
</gene>
<reference evidence="2" key="1">
    <citation type="journal article" date="2023" name="Front. Plant Sci.">
        <title>Chromosomal-level genome assembly of Melastoma candidum provides insights into trichome evolution.</title>
        <authorList>
            <person name="Zhong Y."/>
            <person name="Wu W."/>
            <person name="Sun C."/>
            <person name="Zou P."/>
            <person name="Liu Y."/>
            <person name="Dai S."/>
            <person name="Zhou R."/>
        </authorList>
    </citation>
    <scope>NUCLEOTIDE SEQUENCE [LARGE SCALE GENOMIC DNA]</scope>
</reference>
<evidence type="ECO:0000313" key="1">
    <source>
        <dbReference type="EMBL" id="KAI4304584.1"/>
    </source>
</evidence>
<keyword evidence="2" id="KW-1185">Reference proteome</keyword>
<comment type="caution">
    <text evidence="1">The sequence shown here is derived from an EMBL/GenBank/DDBJ whole genome shotgun (WGS) entry which is preliminary data.</text>
</comment>
<proteinExistence type="predicted"/>
<accession>A0ACB9L4X6</accession>
<evidence type="ECO:0000313" key="2">
    <source>
        <dbReference type="Proteomes" id="UP001057402"/>
    </source>
</evidence>
<sequence length="522" mass="58270">MVMMIFVLLASAVLSAALLILRTKPPPSSGSRAAPKTVPEVPGAWPVIGHLHLLGGQTPFCKILASLSDSVNSPIFRILLGVYPTVIISDPDLVRDCFTTHDKALASRPRCRAGIHLGYDYAAFGFLPYGPFWREIRKMTMVELLGGRRLEILKHVRSEEVEYFIGGLYGMCKGKRGEQSVRVVLSELLEHLSLNIILRMISGRRYFVGAELGEEGSHLRQVIKNYMYISGLPAVSDFVPFMGWTDHMGTIRRMKKVAWELDCIVDKWVEEHKAARKARGGKDSDNSDFIDVMLSVLGENPVYGHPPENVIKGTITTIIVAGSDTTALNLTWTLSLLLNHEHALRRAQEELDAVVGRERWVEEKDLQNLPYLQAIIKESLRLYPPGPTGVPHEATEDCVVNGYWIPKGTRIIVNLWKLHRDPSVWSDPEIFEPDRFMTTHSSTDTSGQHYEYVPFGSGRRSCPGSMLALQVGHLTLGRLLQGFEIGRTSEVVDMTEGLGINLPKATPLEALVCPRLPSRLYE</sequence>
<organism evidence="1 2">
    <name type="scientific">Melastoma candidum</name>
    <dbReference type="NCBI Taxonomy" id="119954"/>
    <lineage>
        <taxon>Eukaryota</taxon>
        <taxon>Viridiplantae</taxon>
        <taxon>Streptophyta</taxon>
        <taxon>Embryophyta</taxon>
        <taxon>Tracheophyta</taxon>
        <taxon>Spermatophyta</taxon>
        <taxon>Magnoliopsida</taxon>
        <taxon>eudicotyledons</taxon>
        <taxon>Gunneridae</taxon>
        <taxon>Pentapetalae</taxon>
        <taxon>rosids</taxon>
        <taxon>malvids</taxon>
        <taxon>Myrtales</taxon>
        <taxon>Melastomataceae</taxon>
        <taxon>Melastomatoideae</taxon>
        <taxon>Melastomateae</taxon>
        <taxon>Melastoma</taxon>
    </lineage>
</organism>
<dbReference type="EMBL" id="CM042891">
    <property type="protein sequence ID" value="KAI4304584.1"/>
    <property type="molecule type" value="Genomic_DNA"/>
</dbReference>
<dbReference type="Proteomes" id="UP001057402">
    <property type="component" value="Chromosome 12"/>
</dbReference>
<name>A0ACB9L4X6_9MYRT</name>
<protein>
    <submittedName>
        <fullName evidence="1">Uncharacterized protein</fullName>
    </submittedName>
</protein>